<dbReference type="Gene3D" id="1.20.58.430">
    <property type="entry name" value="Type IV secretion system, VirB5-domain"/>
    <property type="match status" value="1"/>
</dbReference>
<evidence type="ECO:0000313" key="2">
    <source>
        <dbReference type="EMBL" id="MDO2410003.1"/>
    </source>
</evidence>
<protein>
    <submittedName>
        <fullName evidence="2">Type IV secretion system protein</fullName>
    </submittedName>
</protein>
<organism evidence="2 3">
    <name type="scientific">Campylobacter magnus</name>
    <dbReference type="NCBI Taxonomy" id="3026462"/>
    <lineage>
        <taxon>Bacteria</taxon>
        <taxon>Pseudomonadati</taxon>
        <taxon>Campylobacterota</taxon>
        <taxon>Epsilonproteobacteria</taxon>
        <taxon>Campylobacterales</taxon>
        <taxon>Campylobacteraceae</taxon>
        <taxon>Campylobacter</taxon>
    </lineage>
</organism>
<reference evidence="2 3" key="1">
    <citation type="submission" date="2023-06" db="EMBL/GenBank/DDBJ databases">
        <title>Campylobacter magnum sp. nov., isolated from cecal contents of domestic pigs (Sus scrofa domesticus).</title>
        <authorList>
            <person name="Papic B."/>
            <person name="Gruntar I."/>
        </authorList>
    </citation>
    <scope>NUCLEOTIDE SEQUENCE [LARGE SCALE GENOMIC DNA]</scope>
    <source>
        <strain evidence="3">34484-21</strain>
    </source>
</reference>
<dbReference type="EMBL" id="JAULJQ010000010">
    <property type="protein sequence ID" value="MDO2410003.1"/>
    <property type="molecule type" value="Genomic_DNA"/>
</dbReference>
<feature type="chain" id="PRO_5045094613" evidence="1">
    <location>
        <begin position="17"/>
        <end position="237"/>
    </location>
</feature>
<dbReference type="InterPro" id="IPR023220">
    <property type="entry name" value="T4SS_VirB5-domain"/>
</dbReference>
<keyword evidence="3" id="KW-1185">Reference proteome</keyword>
<dbReference type="RefSeq" id="WP_302244779.1">
    <property type="nucleotide sequence ID" value="NZ_JAULJQ010000010.1"/>
</dbReference>
<proteinExistence type="predicted"/>
<accession>A0ABT8TAK5</accession>
<sequence>MKKILLALAFAVHIHAAGIPVVDAAANSQLVAQGLKQVEEMVNTAKRWTDTVAHYKQQIDHYTKDFIAKTGIKDVVAVIKEAKGIYDDMKGFTQDAQSIISGLSGDSNALSNKAKSLMSSFLPNDFCGDTKAIGYEVCQNQTIGAFEDIIFFTQIGENVTNELKNLNELVGKLKASQDIKESADTQAAINSKIASLQAQKIQLDLYEAQRNKREELINMQKKAEAKKAWTTPSSLKF</sequence>
<dbReference type="InterPro" id="IPR014158">
    <property type="entry name" value="T4SS_VirB5"/>
</dbReference>
<feature type="signal peptide" evidence="1">
    <location>
        <begin position="1"/>
        <end position="16"/>
    </location>
</feature>
<comment type="caution">
    <text evidence="2">The sequence shown here is derived from an EMBL/GenBank/DDBJ whole genome shotgun (WGS) entry which is preliminary data.</text>
</comment>
<gene>
    <name evidence="2" type="ORF">Q2362_07890</name>
</gene>
<keyword evidence="1" id="KW-0732">Signal</keyword>
<dbReference type="SUPFAM" id="SSF101082">
    <property type="entry name" value="Typo IV secretion system protein TraC"/>
    <property type="match status" value="1"/>
</dbReference>
<name>A0ABT8TAK5_9BACT</name>
<dbReference type="Proteomes" id="UP001171111">
    <property type="component" value="Unassembled WGS sequence"/>
</dbReference>
<evidence type="ECO:0000313" key="3">
    <source>
        <dbReference type="Proteomes" id="UP001171111"/>
    </source>
</evidence>
<evidence type="ECO:0000256" key="1">
    <source>
        <dbReference type="SAM" id="SignalP"/>
    </source>
</evidence>
<dbReference type="Pfam" id="PF07996">
    <property type="entry name" value="T4SS"/>
    <property type="match status" value="1"/>
</dbReference>